<organism evidence="2 3">
    <name type="scientific">Rugamonas rubra</name>
    <dbReference type="NCBI Taxonomy" id="758825"/>
    <lineage>
        <taxon>Bacteria</taxon>
        <taxon>Pseudomonadati</taxon>
        <taxon>Pseudomonadota</taxon>
        <taxon>Betaproteobacteria</taxon>
        <taxon>Burkholderiales</taxon>
        <taxon>Oxalobacteraceae</taxon>
        <taxon>Telluria group</taxon>
        <taxon>Rugamonas</taxon>
    </lineage>
</organism>
<protein>
    <submittedName>
        <fullName evidence="2">Uncharacterized protein</fullName>
    </submittedName>
</protein>
<keyword evidence="1" id="KW-0812">Transmembrane</keyword>
<proteinExistence type="predicted"/>
<name>A0A1I4LDS1_9BURK</name>
<dbReference type="Pfam" id="PF20398">
    <property type="entry name" value="DUF6691"/>
    <property type="match status" value="1"/>
</dbReference>
<dbReference type="Proteomes" id="UP000199470">
    <property type="component" value="Unassembled WGS sequence"/>
</dbReference>
<dbReference type="InterPro" id="IPR046513">
    <property type="entry name" value="DUF6691"/>
</dbReference>
<keyword evidence="1" id="KW-0472">Membrane</keyword>
<feature type="transmembrane region" description="Helical" evidence="1">
    <location>
        <begin position="41"/>
        <end position="60"/>
    </location>
</feature>
<keyword evidence="3" id="KW-1185">Reference proteome</keyword>
<gene>
    <name evidence="2" type="ORF">SAMN02982985_01891</name>
</gene>
<keyword evidence="1" id="KW-1133">Transmembrane helix</keyword>
<evidence type="ECO:0000313" key="3">
    <source>
        <dbReference type="Proteomes" id="UP000199470"/>
    </source>
</evidence>
<dbReference type="RefSeq" id="WP_093386819.1">
    <property type="nucleotide sequence ID" value="NZ_FOTW01000009.1"/>
</dbReference>
<evidence type="ECO:0000313" key="2">
    <source>
        <dbReference type="EMBL" id="SFL88973.1"/>
    </source>
</evidence>
<accession>A0A1I4LDS1</accession>
<reference evidence="2 3" key="1">
    <citation type="submission" date="2016-10" db="EMBL/GenBank/DDBJ databases">
        <authorList>
            <person name="de Groot N.N."/>
        </authorList>
    </citation>
    <scope>NUCLEOTIDE SEQUENCE [LARGE SCALE GENOMIC DNA]</scope>
    <source>
        <strain evidence="2 3">ATCC 43154</strain>
    </source>
</reference>
<dbReference type="AlphaFoldDB" id="A0A1I4LDS1"/>
<evidence type="ECO:0000256" key="1">
    <source>
        <dbReference type="SAM" id="Phobius"/>
    </source>
</evidence>
<feature type="transmembrane region" description="Helical" evidence="1">
    <location>
        <begin position="112"/>
        <end position="130"/>
    </location>
</feature>
<dbReference type="STRING" id="758825.SAMN02982985_01891"/>
<feature type="transmembrane region" description="Helical" evidence="1">
    <location>
        <begin position="80"/>
        <end position="100"/>
    </location>
</feature>
<dbReference type="OrthoDB" id="9790409at2"/>
<dbReference type="EMBL" id="FOTW01000009">
    <property type="protein sequence ID" value="SFL88973.1"/>
    <property type="molecule type" value="Genomic_DNA"/>
</dbReference>
<sequence length="150" mass="15609">MLIVSALLAGLVFGWGLIVSGMANPAKVLGFLDLAGDWDPSLMLVMGGAIGVGVLAFALARRRSRSWLGAEMKLPTAQTIDRRLLVGSGLFGIGWGIAGICPGPALVGAGMGLPKMLLFVGAMVAGMLLFEAVEQWRRKPAAPRGPVRPT</sequence>